<sequence>MSKRVPKSKRLQLINKWLRGIEDDAYEVFPTRTEGKYIVRPCKEPLARTSVASSEAVPEPETEEQECLTEEQPEATETEQECLSETKPECLSAAKQIPKPTPKIKRTYSSREHIPQGSYTSVIISPTSHNTADIYNGFIKVDLKVKFAIKRGQTKKLNVPDVTVDGQQFAFDKIWFGFKDARDAVEKYEIVANGITIYTQNFACEESFLTACCANETTKRDDIYSKARHKDIWNGKQGNRCGVVVNWGTGYETGEKKIHLKIDLRRFLPLSNIK</sequence>
<dbReference type="EMBL" id="JAPFFF010000036">
    <property type="protein sequence ID" value="KAK8843123.1"/>
    <property type="molecule type" value="Genomic_DNA"/>
</dbReference>
<comment type="caution">
    <text evidence="3">The sequence shown here is derived from an EMBL/GenBank/DDBJ whole genome shotgun (WGS) entry which is preliminary data.</text>
</comment>
<dbReference type="Proteomes" id="UP001470230">
    <property type="component" value="Unassembled WGS sequence"/>
</dbReference>
<dbReference type="EMBL" id="JAPFFF010000487">
    <property type="protein sequence ID" value="KAK8834150.1"/>
    <property type="molecule type" value="Genomic_DNA"/>
</dbReference>
<protein>
    <submittedName>
        <fullName evidence="3">Uncharacterized protein</fullName>
    </submittedName>
</protein>
<evidence type="ECO:0000313" key="3">
    <source>
        <dbReference type="EMBL" id="KAK8843123.1"/>
    </source>
</evidence>
<organism evidence="3 4">
    <name type="scientific">Tritrichomonas musculus</name>
    <dbReference type="NCBI Taxonomy" id="1915356"/>
    <lineage>
        <taxon>Eukaryota</taxon>
        <taxon>Metamonada</taxon>
        <taxon>Parabasalia</taxon>
        <taxon>Tritrichomonadida</taxon>
        <taxon>Tritrichomonadidae</taxon>
        <taxon>Tritrichomonas</taxon>
    </lineage>
</organism>
<gene>
    <name evidence="3" type="ORF">M9Y10_025316</name>
    <name evidence="2" type="ORF">M9Y10_033266</name>
</gene>
<reference evidence="3 4" key="1">
    <citation type="submission" date="2024-04" db="EMBL/GenBank/DDBJ databases">
        <title>Tritrichomonas musculus Genome.</title>
        <authorList>
            <person name="Alves-Ferreira E."/>
            <person name="Grigg M."/>
            <person name="Lorenzi H."/>
            <person name="Galac M."/>
        </authorList>
    </citation>
    <scope>NUCLEOTIDE SEQUENCE [LARGE SCALE GENOMIC DNA]</scope>
    <source>
        <strain evidence="3 4">EAF2021</strain>
    </source>
</reference>
<keyword evidence="4" id="KW-1185">Reference proteome</keyword>
<feature type="compositionally biased region" description="Acidic residues" evidence="1">
    <location>
        <begin position="58"/>
        <end position="74"/>
    </location>
</feature>
<accession>A0ABR2HBD9</accession>
<name>A0ABR2HBD9_9EUKA</name>
<proteinExistence type="predicted"/>
<feature type="region of interest" description="Disordered" evidence="1">
    <location>
        <begin position="49"/>
        <end position="74"/>
    </location>
</feature>
<evidence type="ECO:0000313" key="2">
    <source>
        <dbReference type="EMBL" id="KAK8834150.1"/>
    </source>
</evidence>
<evidence type="ECO:0000256" key="1">
    <source>
        <dbReference type="SAM" id="MobiDB-lite"/>
    </source>
</evidence>
<evidence type="ECO:0000313" key="4">
    <source>
        <dbReference type="Proteomes" id="UP001470230"/>
    </source>
</evidence>